<evidence type="ECO:0000313" key="1">
    <source>
        <dbReference type="EMBL" id="MPN62773.1"/>
    </source>
</evidence>
<organism evidence="1">
    <name type="scientific">bioreactor metagenome</name>
    <dbReference type="NCBI Taxonomy" id="1076179"/>
    <lineage>
        <taxon>unclassified sequences</taxon>
        <taxon>metagenomes</taxon>
        <taxon>ecological metagenomes</taxon>
    </lineage>
</organism>
<gene>
    <name evidence="1" type="ORF">SDC9_210526</name>
</gene>
<accession>A0A645JU32</accession>
<name>A0A645JU32_9ZZZZ</name>
<dbReference type="EMBL" id="VSSQ01141299">
    <property type="protein sequence ID" value="MPN62773.1"/>
    <property type="molecule type" value="Genomic_DNA"/>
</dbReference>
<comment type="caution">
    <text evidence="1">The sequence shown here is derived from an EMBL/GenBank/DDBJ whole genome shotgun (WGS) entry which is preliminary data.</text>
</comment>
<sequence>MWLKDGYYPSFREYFTDGAKCRAYLTGMVSIIIIYKDVADLPHLLQAAFCPFEYREGVFYFFNGDPHLMSSGARRKRVKHIVLP</sequence>
<protein>
    <submittedName>
        <fullName evidence="1">Uncharacterized protein</fullName>
    </submittedName>
</protein>
<proteinExistence type="predicted"/>
<dbReference type="AlphaFoldDB" id="A0A645JU32"/>
<reference evidence="1" key="1">
    <citation type="submission" date="2019-08" db="EMBL/GenBank/DDBJ databases">
        <authorList>
            <person name="Kucharzyk K."/>
            <person name="Murdoch R.W."/>
            <person name="Higgins S."/>
            <person name="Loffler F."/>
        </authorList>
    </citation>
    <scope>NUCLEOTIDE SEQUENCE</scope>
</reference>